<feature type="compositionally biased region" description="Polar residues" evidence="1">
    <location>
        <begin position="47"/>
        <end position="65"/>
    </location>
</feature>
<evidence type="ECO:0000256" key="1">
    <source>
        <dbReference type="SAM" id="MobiDB-lite"/>
    </source>
</evidence>
<sequence length="128" mass="14208">MKNLFSIAVLLSLTSCSSETVTTRSIKNNSDKNLKMVVYRNGRGSDTLNIESGQSNQLSITTSNKGSDEEPDCVWEIDSAYTEVDGGGILTKKIQITDNWDSENEKVKTIPPDYENSCIFNIYNADIE</sequence>
<gene>
    <name evidence="2" type="ORF">G3O08_14370</name>
</gene>
<keyword evidence="3" id="KW-1185">Reference proteome</keyword>
<dbReference type="Proteomes" id="UP000486602">
    <property type="component" value="Unassembled WGS sequence"/>
</dbReference>
<dbReference type="EMBL" id="JAAGVY010000031">
    <property type="protein sequence ID" value="NEN24689.1"/>
    <property type="molecule type" value="Genomic_DNA"/>
</dbReference>
<accession>A0A7K3WSM1</accession>
<dbReference type="RefSeq" id="WP_163286084.1">
    <property type="nucleotide sequence ID" value="NZ_JAAGVY010000031.1"/>
</dbReference>
<reference evidence="2 3" key="1">
    <citation type="submission" date="2020-02" db="EMBL/GenBank/DDBJ databases">
        <title>Out from the shadows clarifying the taxonomy of the family Cryomorphaceae and related taxa by utilizing the GTDB taxonomic framework.</title>
        <authorList>
            <person name="Bowman J.P."/>
        </authorList>
    </citation>
    <scope>NUCLEOTIDE SEQUENCE [LARGE SCALE GENOMIC DNA]</scope>
    <source>
        <strain evidence="2 3">QSSC 1-22</strain>
    </source>
</reference>
<proteinExistence type="predicted"/>
<dbReference type="PROSITE" id="PS51257">
    <property type="entry name" value="PROKAR_LIPOPROTEIN"/>
    <property type="match status" value="1"/>
</dbReference>
<organism evidence="2 3">
    <name type="scientific">Cryomorpha ignava</name>
    <dbReference type="NCBI Taxonomy" id="101383"/>
    <lineage>
        <taxon>Bacteria</taxon>
        <taxon>Pseudomonadati</taxon>
        <taxon>Bacteroidota</taxon>
        <taxon>Flavobacteriia</taxon>
        <taxon>Flavobacteriales</taxon>
        <taxon>Cryomorphaceae</taxon>
        <taxon>Cryomorpha</taxon>
    </lineage>
</organism>
<comment type="caution">
    <text evidence="2">The sequence shown here is derived from an EMBL/GenBank/DDBJ whole genome shotgun (WGS) entry which is preliminary data.</text>
</comment>
<feature type="region of interest" description="Disordered" evidence="1">
    <location>
        <begin position="47"/>
        <end position="70"/>
    </location>
</feature>
<evidence type="ECO:0000313" key="3">
    <source>
        <dbReference type="Proteomes" id="UP000486602"/>
    </source>
</evidence>
<name>A0A7K3WSM1_9FLAO</name>
<dbReference type="AlphaFoldDB" id="A0A7K3WSM1"/>
<evidence type="ECO:0000313" key="2">
    <source>
        <dbReference type="EMBL" id="NEN24689.1"/>
    </source>
</evidence>
<protein>
    <submittedName>
        <fullName evidence="2">Uncharacterized protein</fullName>
    </submittedName>
</protein>